<feature type="transmembrane region" description="Helical" evidence="7">
    <location>
        <begin position="21"/>
        <end position="44"/>
    </location>
</feature>
<keyword evidence="4 7" id="KW-0812">Transmembrane</keyword>
<evidence type="ECO:0000256" key="1">
    <source>
        <dbReference type="ARBA" id="ARBA00004141"/>
    </source>
</evidence>
<evidence type="ECO:0000256" key="5">
    <source>
        <dbReference type="ARBA" id="ARBA00022989"/>
    </source>
</evidence>
<feature type="transmembrane region" description="Helical" evidence="7">
    <location>
        <begin position="195"/>
        <end position="212"/>
    </location>
</feature>
<feature type="domain" description="Cation efflux protein cytoplasmic" evidence="9">
    <location>
        <begin position="224"/>
        <end position="301"/>
    </location>
</feature>
<dbReference type="RefSeq" id="WP_074716261.1">
    <property type="nucleotide sequence ID" value="NZ_FNPG01000008.1"/>
</dbReference>
<dbReference type="FunFam" id="1.20.1510.10:FF:000006">
    <property type="entry name" value="Divalent cation efflux transporter"/>
    <property type="match status" value="1"/>
</dbReference>
<dbReference type="Pfam" id="PF01545">
    <property type="entry name" value="Cation_efflux"/>
    <property type="match status" value="1"/>
</dbReference>
<dbReference type="STRING" id="1122142.SAMN02910414_00731"/>
<dbReference type="Gene3D" id="3.30.70.1350">
    <property type="entry name" value="Cation efflux protein, cytoplasmic domain"/>
    <property type="match status" value="1"/>
</dbReference>
<dbReference type="Pfam" id="PF16916">
    <property type="entry name" value="ZT_dimer"/>
    <property type="match status" value="1"/>
</dbReference>
<reference evidence="10 11" key="1">
    <citation type="submission" date="2016-10" db="EMBL/GenBank/DDBJ databases">
        <authorList>
            <person name="de Groot N.N."/>
        </authorList>
    </citation>
    <scope>NUCLEOTIDE SEQUENCE [LARGE SCALE GENOMIC DNA]</scope>
    <source>
        <strain evidence="10 11">DSM 14045</strain>
    </source>
</reference>
<dbReference type="Proteomes" id="UP000183918">
    <property type="component" value="Unassembled WGS sequence"/>
</dbReference>
<evidence type="ECO:0000256" key="4">
    <source>
        <dbReference type="ARBA" id="ARBA00022692"/>
    </source>
</evidence>
<evidence type="ECO:0000259" key="8">
    <source>
        <dbReference type="Pfam" id="PF01545"/>
    </source>
</evidence>
<evidence type="ECO:0000256" key="2">
    <source>
        <dbReference type="ARBA" id="ARBA00008114"/>
    </source>
</evidence>
<feature type="domain" description="Cation efflux protein transmembrane" evidence="8">
    <location>
        <begin position="29"/>
        <end position="220"/>
    </location>
</feature>
<evidence type="ECO:0000256" key="3">
    <source>
        <dbReference type="ARBA" id="ARBA00022448"/>
    </source>
</evidence>
<dbReference type="AlphaFoldDB" id="A0A1H3H6R2"/>
<dbReference type="InterPro" id="IPR036837">
    <property type="entry name" value="Cation_efflux_CTD_sf"/>
</dbReference>
<feature type="transmembrane region" description="Helical" evidence="7">
    <location>
        <begin position="94"/>
        <end position="116"/>
    </location>
</feature>
<sequence>MGILEKIFIKSEYSQEKKRTEYGILCGVLGIFLNMVLFLSKIIIGTISGSIAITADALNNLSDAGASVVTLVGFKMASQKPDPNHPFGHGRMEYISGFVVSIFIIIMAVELIQSSFLKILNPQEARTSVYVILVLIMSILVKFYMAFYNRRVGKKINSQSLFATATDSLSDCVATSIVLIVSILAKFGYGFLDGYAGVAVGFFILYAGYTAAKDTINPLLGQPPEPEFLDKIIYIVTHYNENIVGVHDVMVHDYGPGRRIISLHAEVPVDGNIIELHDIIDNIENKLNNDLNCISVIHMDPVVTSDKDVIELKDKIKIIVLKIESSMTIHDFRVVKGSTHTNIIFDVVVPYYMDANEAILQKQIQEEVNKQIGEDYFVVIHMDTDFTKKKRVESKSN</sequence>
<comment type="subcellular location">
    <subcellularLocation>
        <location evidence="1">Membrane</location>
        <topology evidence="1">Multi-pass membrane protein</topology>
    </subcellularLocation>
</comment>
<dbReference type="Gene3D" id="1.20.1510.10">
    <property type="entry name" value="Cation efflux protein transmembrane domain"/>
    <property type="match status" value="1"/>
</dbReference>
<dbReference type="InterPro" id="IPR050291">
    <property type="entry name" value="CDF_Transporter"/>
</dbReference>
<dbReference type="SUPFAM" id="SSF160240">
    <property type="entry name" value="Cation efflux protein cytoplasmic domain-like"/>
    <property type="match status" value="2"/>
</dbReference>
<keyword evidence="5 7" id="KW-1133">Transmembrane helix</keyword>
<dbReference type="GO" id="GO:0008324">
    <property type="term" value="F:monoatomic cation transmembrane transporter activity"/>
    <property type="evidence" value="ECO:0007669"/>
    <property type="project" value="InterPro"/>
</dbReference>
<feature type="transmembrane region" description="Helical" evidence="7">
    <location>
        <begin position="128"/>
        <end position="148"/>
    </location>
</feature>
<dbReference type="PANTHER" id="PTHR43840">
    <property type="entry name" value="MITOCHONDRIAL METAL TRANSPORTER 1-RELATED"/>
    <property type="match status" value="1"/>
</dbReference>
<dbReference type="SUPFAM" id="SSF161111">
    <property type="entry name" value="Cation efflux protein transmembrane domain-like"/>
    <property type="match status" value="1"/>
</dbReference>
<organism evidence="10 11">
    <name type="scientific">Lachnobacterium bovis DSM 14045</name>
    <dbReference type="NCBI Taxonomy" id="1122142"/>
    <lineage>
        <taxon>Bacteria</taxon>
        <taxon>Bacillati</taxon>
        <taxon>Bacillota</taxon>
        <taxon>Clostridia</taxon>
        <taxon>Lachnospirales</taxon>
        <taxon>Lachnospiraceae</taxon>
        <taxon>Lachnobacterium</taxon>
    </lineage>
</organism>
<dbReference type="InterPro" id="IPR002524">
    <property type="entry name" value="Cation_efflux"/>
</dbReference>
<evidence type="ECO:0000313" key="10">
    <source>
        <dbReference type="EMBL" id="SDY10454.1"/>
    </source>
</evidence>
<evidence type="ECO:0000256" key="7">
    <source>
        <dbReference type="SAM" id="Phobius"/>
    </source>
</evidence>
<dbReference type="PANTHER" id="PTHR43840:SF15">
    <property type="entry name" value="MITOCHONDRIAL METAL TRANSPORTER 1-RELATED"/>
    <property type="match status" value="1"/>
</dbReference>
<dbReference type="GO" id="GO:0016020">
    <property type="term" value="C:membrane"/>
    <property type="evidence" value="ECO:0007669"/>
    <property type="project" value="UniProtKB-SubCell"/>
</dbReference>
<dbReference type="NCBIfam" id="TIGR01297">
    <property type="entry name" value="CDF"/>
    <property type="match status" value="1"/>
</dbReference>
<dbReference type="InterPro" id="IPR058533">
    <property type="entry name" value="Cation_efflux_TM"/>
</dbReference>
<keyword evidence="6 7" id="KW-0472">Membrane</keyword>
<comment type="similarity">
    <text evidence="2">Belongs to the cation diffusion facilitator (CDF) transporter (TC 2.A.4) family.</text>
</comment>
<evidence type="ECO:0000256" key="6">
    <source>
        <dbReference type="ARBA" id="ARBA00023136"/>
    </source>
</evidence>
<feature type="transmembrane region" description="Helical" evidence="7">
    <location>
        <begin position="169"/>
        <end position="189"/>
    </location>
</feature>
<dbReference type="EMBL" id="FNPG01000008">
    <property type="protein sequence ID" value="SDY10454.1"/>
    <property type="molecule type" value="Genomic_DNA"/>
</dbReference>
<accession>A0A1H3H6R2</accession>
<proteinExistence type="inferred from homology"/>
<gene>
    <name evidence="10" type="ORF">SAMN02910414_00731</name>
</gene>
<name>A0A1H3H6R2_9FIRM</name>
<protein>
    <submittedName>
        <fullName evidence="10">Cation diffusion facilitator family transporter</fullName>
    </submittedName>
</protein>
<dbReference type="InterPro" id="IPR027470">
    <property type="entry name" value="Cation_efflux_CTD"/>
</dbReference>
<evidence type="ECO:0000313" key="11">
    <source>
        <dbReference type="Proteomes" id="UP000183918"/>
    </source>
</evidence>
<keyword evidence="3" id="KW-0813">Transport</keyword>
<dbReference type="OrthoDB" id="9806522at2"/>
<dbReference type="InterPro" id="IPR027469">
    <property type="entry name" value="Cation_efflux_TMD_sf"/>
</dbReference>
<evidence type="ECO:0000259" key="9">
    <source>
        <dbReference type="Pfam" id="PF16916"/>
    </source>
</evidence>
<keyword evidence="11" id="KW-1185">Reference proteome</keyword>